<gene>
    <name evidence="1" type="ORF">BJ138DRAFT_970777</name>
</gene>
<protein>
    <submittedName>
        <fullName evidence="1">Uncharacterized protein</fullName>
    </submittedName>
</protein>
<dbReference type="Proteomes" id="UP000790377">
    <property type="component" value="Unassembled WGS sequence"/>
</dbReference>
<feature type="non-terminal residue" evidence="1">
    <location>
        <position position="274"/>
    </location>
</feature>
<sequence length="274" mass="31342">VLATVLQCFAILLTFFRLWHRFSIQRFWWEDVWAAIAVLCSIASLVSSFWVHSQLKASRDMSIFADWVYSIGFTCAVWAVRMSVLYSTIRLIPPAKTSRWIAISVTTLFVSLWGGIIVWKVYHCTPNLEWYDSPSRTCFMSRSSIFYEFATDVIADAILVALPLRMLWNIKLPQKQQRRMILCIFSSSMVVSFVSIFRAISRLSSNPSEVVPASNFEIAFCLIVCNLLVIVTYLYRRLRKNGEDNNIDTSTDIGTDPASPTTALHLTTIDLEHL</sequence>
<name>A0ACB8A386_9AGAM</name>
<dbReference type="EMBL" id="MU267903">
    <property type="protein sequence ID" value="KAH7907458.1"/>
    <property type="molecule type" value="Genomic_DNA"/>
</dbReference>
<feature type="non-terminal residue" evidence="1">
    <location>
        <position position="1"/>
    </location>
</feature>
<comment type="caution">
    <text evidence="1">The sequence shown here is derived from an EMBL/GenBank/DDBJ whole genome shotgun (WGS) entry which is preliminary data.</text>
</comment>
<organism evidence="1 2">
    <name type="scientific">Hygrophoropsis aurantiaca</name>
    <dbReference type="NCBI Taxonomy" id="72124"/>
    <lineage>
        <taxon>Eukaryota</taxon>
        <taxon>Fungi</taxon>
        <taxon>Dikarya</taxon>
        <taxon>Basidiomycota</taxon>
        <taxon>Agaricomycotina</taxon>
        <taxon>Agaricomycetes</taxon>
        <taxon>Agaricomycetidae</taxon>
        <taxon>Boletales</taxon>
        <taxon>Coniophorineae</taxon>
        <taxon>Hygrophoropsidaceae</taxon>
        <taxon>Hygrophoropsis</taxon>
    </lineage>
</organism>
<keyword evidence="2" id="KW-1185">Reference proteome</keyword>
<reference evidence="1" key="1">
    <citation type="journal article" date="2021" name="New Phytol.">
        <title>Evolutionary innovations through gain and loss of genes in the ectomycorrhizal Boletales.</title>
        <authorList>
            <person name="Wu G."/>
            <person name="Miyauchi S."/>
            <person name="Morin E."/>
            <person name="Kuo A."/>
            <person name="Drula E."/>
            <person name="Varga T."/>
            <person name="Kohler A."/>
            <person name="Feng B."/>
            <person name="Cao Y."/>
            <person name="Lipzen A."/>
            <person name="Daum C."/>
            <person name="Hundley H."/>
            <person name="Pangilinan J."/>
            <person name="Johnson J."/>
            <person name="Barry K."/>
            <person name="LaButti K."/>
            <person name="Ng V."/>
            <person name="Ahrendt S."/>
            <person name="Min B."/>
            <person name="Choi I.G."/>
            <person name="Park H."/>
            <person name="Plett J.M."/>
            <person name="Magnuson J."/>
            <person name="Spatafora J.W."/>
            <person name="Nagy L.G."/>
            <person name="Henrissat B."/>
            <person name="Grigoriev I.V."/>
            <person name="Yang Z.L."/>
            <person name="Xu J."/>
            <person name="Martin F.M."/>
        </authorList>
    </citation>
    <scope>NUCLEOTIDE SEQUENCE</scope>
    <source>
        <strain evidence="1">ATCC 28755</strain>
    </source>
</reference>
<accession>A0ACB8A386</accession>
<proteinExistence type="predicted"/>
<evidence type="ECO:0000313" key="1">
    <source>
        <dbReference type="EMBL" id="KAH7907458.1"/>
    </source>
</evidence>
<evidence type="ECO:0000313" key="2">
    <source>
        <dbReference type="Proteomes" id="UP000790377"/>
    </source>
</evidence>